<protein>
    <submittedName>
        <fullName evidence="1">10439_t:CDS:1</fullName>
    </submittedName>
</protein>
<sequence>SDFIDVLLMINTLYDLDEYNKSKTLMSNLKVYAAILEVSIADIDI</sequence>
<organism evidence="1 2">
    <name type="scientific">Funneliformis caledonium</name>
    <dbReference type="NCBI Taxonomy" id="1117310"/>
    <lineage>
        <taxon>Eukaryota</taxon>
        <taxon>Fungi</taxon>
        <taxon>Fungi incertae sedis</taxon>
        <taxon>Mucoromycota</taxon>
        <taxon>Glomeromycotina</taxon>
        <taxon>Glomeromycetes</taxon>
        <taxon>Glomerales</taxon>
        <taxon>Glomeraceae</taxon>
        <taxon>Funneliformis</taxon>
    </lineage>
</organism>
<reference evidence="1" key="1">
    <citation type="submission" date="2021-06" db="EMBL/GenBank/DDBJ databases">
        <authorList>
            <person name="Kallberg Y."/>
            <person name="Tangrot J."/>
            <person name="Rosling A."/>
        </authorList>
    </citation>
    <scope>NUCLEOTIDE SEQUENCE</scope>
    <source>
        <strain evidence="1">UK204</strain>
    </source>
</reference>
<evidence type="ECO:0000313" key="2">
    <source>
        <dbReference type="Proteomes" id="UP000789570"/>
    </source>
</evidence>
<keyword evidence="2" id="KW-1185">Reference proteome</keyword>
<dbReference type="Proteomes" id="UP000789570">
    <property type="component" value="Unassembled WGS sequence"/>
</dbReference>
<proteinExistence type="predicted"/>
<dbReference type="EMBL" id="CAJVPQ010014461">
    <property type="protein sequence ID" value="CAG8739588.1"/>
    <property type="molecule type" value="Genomic_DNA"/>
</dbReference>
<comment type="caution">
    <text evidence="1">The sequence shown here is derived from an EMBL/GenBank/DDBJ whole genome shotgun (WGS) entry which is preliminary data.</text>
</comment>
<name>A0A9N9IKE4_9GLOM</name>
<feature type="non-terminal residue" evidence="1">
    <location>
        <position position="45"/>
    </location>
</feature>
<accession>A0A9N9IKE4</accession>
<dbReference type="AlphaFoldDB" id="A0A9N9IKE4"/>
<feature type="non-terminal residue" evidence="1">
    <location>
        <position position="1"/>
    </location>
</feature>
<evidence type="ECO:0000313" key="1">
    <source>
        <dbReference type="EMBL" id="CAG8739588.1"/>
    </source>
</evidence>
<gene>
    <name evidence="1" type="ORF">FCALED_LOCUS15530</name>
</gene>